<reference evidence="2" key="1">
    <citation type="submission" date="2022-07" db="EMBL/GenBank/DDBJ databases">
        <title>Phylogenomic reconstructions and comparative analyses of Kickxellomycotina fungi.</title>
        <authorList>
            <person name="Reynolds N.K."/>
            <person name="Stajich J.E."/>
            <person name="Barry K."/>
            <person name="Grigoriev I.V."/>
            <person name="Crous P."/>
            <person name="Smith M.E."/>
        </authorList>
    </citation>
    <scope>NUCLEOTIDE SEQUENCE</scope>
    <source>
        <strain evidence="2">RSA 567</strain>
    </source>
</reference>
<evidence type="ECO:0000313" key="2">
    <source>
        <dbReference type="EMBL" id="KAJ1973119.1"/>
    </source>
</evidence>
<gene>
    <name evidence="2" type="ORF">H4R34_005184</name>
</gene>
<comment type="caution">
    <text evidence="2">The sequence shown here is derived from an EMBL/GenBank/DDBJ whole genome shotgun (WGS) entry which is preliminary data.</text>
</comment>
<feature type="region of interest" description="Disordered" evidence="1">
    <location>
        <begin position="402"/>
        <end position="430"/>
    </location>
</feature>
<feature type="region of interest" description="Disordered" evidence="1">
    <location>
        <begin position="1"/>
        <end position="21"/>
    </location>
</feature>
<feature type="compositionally biased region" description="Polar residues" evidence="1">
    <location>
        <begin position="420"/>
        <end position="429"/>
    </location>
</feature>
<accession>A0A9W8AXD9</accession>
<protein>
    <submittedName>
        <fullName evidence="2">Uncharacterized protein</fullName>
    </submittedName>
</protein>
<sequence>MPWDQSAHRDSQALQQLTPHPSCPVTTLVEMAPPPSLFSTSPYAAQTPDPLNVAQPSSPTASQSYVLLTAAVLHCLTNHQSALVPVRACPYVIHTDPADPSTVSLVPESDQDSPLIAKRLGNADRWQTTDRLTLLVPQLPTPGALPVTALDQWGRPMVVTPESLPTAISSPNTLALSPVLSPTPHHPTFTTDPHFERSVVTTTVASSEIEPVRPSASCQYYRENVRLRRLVRKLRDYVHLVQQDLQAAHTAQLIQKQCHDKTVDDYEHQMSQLYQQLDQRQTRRAALSDSELSSDFPEPSNGLNFDDPDRETFGQFTGPLEPQSLRTGAATPAPSPTTSLTSVSALERVLGQNPLCPNGFDEIDAHELTTFDPELESDFASDDQLGATGTANLSRTTLEMEALSESDLSGNESDTESDSELPSTVSASTEELLPITRIQVTRNLPSPIIGPSLPKVQRVSDASLESFSPITADGRRFLDDETCPEPTLTVRFDDQVTAIACPLHTAITEEGDLQDSHGQPIDHAAAFCPRPVTPTPDESTSDLDSDAQLELHVNATNYEPTPWSNISLTDREAKFCRMMQSQLHQIQRSQLDSSALIAQVSCLVRQLHVPAPVALNCVVRLLVIYVQHALDRQWSIQPLRTLVTESPGSSRSSQFEAELLCQLDSLTLDLLTRWIPLLQFLMNDDVADQAVVLEAIHNATCDSLSSLARSAVPLTGSATGENQSEDTLATQ</sequence>
<proteinExistence type="predicted"/>
<feature type="compositionally biased region" description="Low complexity" evidence="1">
    <location>
        <begin position="329"/>
        <end position="339"/>
    </location>
</feature>
<feature type="compositionally biased region" description="Basic and acidic residues" evidence="1">
    <location>
        <begin position="1"/>
        <end position="11"/>
    </location>
</feature>
<evidence type="ECO:0000256" key="1">
    <source>
        <dbReference type="SAM" id="MobiDB-lite"/>
    </source>
</evidence>
<evidence type="ECO:0000313" key="3">
    <source>
        <dbReference type="Proteomes" id="UP001151582"/>
    </source>
</evidence>
<name>A0A9W8AXD9_9FUNG</name>
<dbReference type="OrthoDB" id="10389531at2759"/>
<feature type="non-terminal residue" evidence="2">
    <location>
        <position position="731"/>
    </location>
</feature>
<dbReference type="EMBL" id="JANBQB010000888">
    <property type="protein sequence ID" value="KAJ1973119.1"/>
    <property type="molecule type" value="Genomic_DNA"/>
</dbReference>
<organism evidence="2 3">
    <name type="scientific">Dimargaris verticillata</name>
    <dbReference type="NCBI Taxonomy" id="2761393"/>
    <lineage>
        <taxon>Eukaryota</taxon>
        <taxon>Fungi</taxon>
        <taxon>Fungi incertae sedis</taxon>
        <taxon>Zoopagomycota</taxon>
        <taxon>Kickxellomycotina</taxon>
        <taxon>Dimargaritomycetes</taxon>
        <taxon>Dimargaritales</taxon>
        <taxon>Dimargaritaceae</taxon>
        <taxon>Dimargaris</taxon>
    </lineage>
</organism>
<dbReference type="AlphaFoldDB" id="A0A9W8AXD9"/>
<feature type="region of interest" description="Disordered" evidence="1">
    <location>
        <begin position="286"/>
        <end position="339"/>
    </location>
</feature>
<dbReference type="Proteomes" id="UP001151582">
    <property type="component" value="Unassembled WGS sequence"/>
</dbReference>
<keyword evidence="3" id="KW-1185">Reference proteome</keyword>